<keyword evidence="4" id="KW-0456">Lyase</keyword>
<keyword evidence="7" id="KW-1185">Reference proteome</keyword>
<name>A0A5N5UFY9_9EURY</name>
<evidence type="ECO:0000313" key="5">
    <source>
        <dbReference type="Proteomes" id="UP000326207"/>
    </source>
</evidence>
<dbReference type="Proteomes" id="UP000326865">
    <property type="component" value="Unassembled WGS sequence"/>
</dbReference>
<accession>A0A5N5UDP5</accession>
<dbReference type="CDD" id="cd06578">
    <property type="entry name" value="HemD"/>
    <property type="match status" value="1"/>
</dbReference>
<dbReference type="EMBL" id="QKKZ01000001">
    <property type="protein sequence ID" value="KAB7516369.1"/>
    <property type="molecule type" value="Genomic_DNA"/>
</dbReference>
<gene>
    <name evidence="3" type="ORF">DM867_04390</name>
    <name evidence="2" type="ORF">DMP03_08770</name>
    <name evidence="4" type="ORF">DP108_08730</name>
</gene>
<evidence type="ECO:0000313" key="6">
    <source>
        <dbReference type="Proteomes" id="UP000326302"/>
    </source>
</evidence>
<dbReference type="SUPFAM" id="SSF69618">
    <property type="entry name" value="HemD-like"/>
    <property type="match status" value="1"/>
</dbReference>
<dbReference type="InterPro" id="IPR003754">
    <property type="entry name" value="4pyrrol_synth_uPrphyn_synth"/>
</dbReference>
<comment type="caution">
    <text evidence="4">The sequence shown here is derived from an EMBL/GenBank/DDBJ whole genome shotgun (WGS) entry which is preliminary data.</text>
</comment>
<dbReference type="PANTHER" id="PTHR40082">
    <property type="entry name" value="BLR5956 PROTEIN"/>
    <property type="match status" value="1"/>
</dbReference>
<evidence type="ECO:0000313" key="3">
    <source>
        <dbReference type="EMBL" id="KAB7516369.1"/>
    </source>
</evidence>
<reference evidence="5 6" key="1">
    <citation type="submission" date="2019-10" db="EMBL/GenBank/DDBJ databases">
        <title>Unraveling microbial dark matter from salterns through culturing: the case of the genus Halosegnis.</title>
        <authorList>
            <person name="Duran-Viseras A."/>
            <person name="Andrei A.-S."/>
            <person name="Vera-Gargallo B."/>
            <person name="Ghai R."/>
            <person name="Sanchez-Porro C."/>
            <person name="Ventosa A."/>
        </authorList>
    </citation>
    <scope>NUCLEOTIDE SEQUENCE [LARGE SCALE GENOMIC DNA]</scope>
    <source>
        <strain evidence="2 6">F17-44</strain>
        <strain evidence="3 7">F18-79</strain>
        <strain evidence="4 5">F19-13</strain>
    </source>
</reference>
<dbReference type="EC" id="4.2.1.75" evidence="4"/>
<dbReference type="AlphaFoldDB" id="A0A5N5UFY9"/>
<feature type="domain" description="Tetrapyrrole biosynthesis uroporphyrinogen III synthase" evidence="1">
    <location>
        <begin position="18"/>
        <end position="232"/>
    </location>
</feature>
<organism evidence="4 5">
    <name type="scientific">Halosegnis rubeus</name>
    <dbReference type="NCBI Taxonomy" id="2212850"/>
    <lineage>
        <taxon>Archaea</taxon>
        <taxon>Methanobacteriati</taxon>
        <taxon>Methanobacteriota</taxon>
        <taxon>Stenosarchaea group</taxon>
        <taxon>Halobacteria</taxon>
        <taxon>Halobacteriales</taxon>
        <taxon>Natronomonadaceae</taxon>
        <taxon>Halosegnis</taxon>
    </lineage>
</organism>
<dbReference type="GO" id="GO:0006780">
    <property type="term" value="P:uroporphyrinogen III biosynthetic process"/>
    <property type="evidence" value="ECO:0007669"/>
    <property type="project" value="InterPro"/>
</dbReference>
<dbReference type="Gene3D" id="3.40.50.10090">
    <property type="match status" value="2"/>
</dbReference>
<dbReference type="EMBL" id="QMDY01000004">
    <property type="protein sequence ID" value="KAB7517643.1"/>
    <property type="molecule type" value="Genomic_DNA"/>
</dbReference>
<dbReference type="InterPro" id="IPR036108">
    <property type="entry name" value="4pyrrol_syn_uPrphyn_synt_sf"/>
</dbReference>
<evidence type="ECO:0000313" key="2">
    <source>
        <dbReference type="EMBL" id="KAB7515315.1"/>
    </source>
</evidence>
<evidence type="ECO:0000259" key="1">
    <source>
        <dbReference type="Pfam" id="PF02602"/>
    </source>
</evidence>
<dbReference type="EMBL" id="QJOW01000003">
    <property type="protein sequence ID" value="KAB7515315.1"/>
    <property type="molecule type" value="Genomic_DNA"/>
</dbReference>
<dbReference type="GO" id="GO:0004852">
    <property type="term" value="F:uroporphyrinogen-III synthase activity"/>
    <property type="evidence" value="ECO:0007669"/>
    <property type="project" value="UniProtKB-EC"/>
</dbReference>
<proteinExistence type="predicted"/>
<protein>
    <submittedName>
        <fullName evidence="4">Uroporphyrinogen-III synthase</fullName>
        <ecNumber evidence="4">4.2.1.75</ecNumber>
    </submittedName>
</protein>
<dbReference type="PANTHER" id="PTHR40082:SF1">
    <property type="entry name" value="BLR5956 PROTEIN"/>
    <property type="match status" value="1"/>
</dbReference>
<evidence type="ECO:0000313" key="7">
    <source>
        <dbReference type="Proteomes" id="UP000326865"/>
    </source>
</evidence>
<dbReference type="Proteomes" id="UP000326302">
    <property type="component" value="Unassembled WGS sequence"/>
</dbReference>
<evidence type="ECO:0000313" key="4">
    <source>
        <dbReference type="EMBL" id="KAB7517643.1"/>
    </source>
</evidence>
<accession>A0A5N5UFY9</accession>
<dbReference type="InterPro" id="IPR039793">
    <property type="entry name" value="UROS/Hem4"/>
</dbReference>
<accession>A0A5N5U9L4</accession>
<dbReference type="RefSeq" id="WP_152120315.1">
    <property type="nucleotide sequence ID" value="NZ_QJOW01000003.1"/>
</dbReference>
<sequence length="241" mass="25107">MKPKVAVFRPAGERIETASALLGELGVEPVADPMLTTEPTGAVARTDADYTIVTSTTGVGILSDHDWQAETTLCAIGSTTADALREAGYAVDVVPEEFSSAGLVEQLADEVDGKRVEIARSDHGSEVLPDGLTDAGGYVHETTLYRLTRPEESGRSARLAADGDLAGVAFTSPLTVEFFLDAAAETASHETVRAALGEAVVGCIGEPTREAAREAGFDVDVVPATASFEALARDVVDAVEE</sequence>
<dbReference type="Proteomes" id="UP000326207">
    <property type="component" value="Unassembled WGS sequence"/>
</dbReference>
<dbReference type="Pfam" id="PF02602">
    <property type="entry name" value="HEM4"/>
    <property type="match status" value="1"/>
</dbReference>
<dbReference type="OrthoDB" id="15395at2157"/>
<dbReference type="NCBIfam" id="NF004587">
    <property type="entry name" value="PRK05928.2-5"/>
    <property type="match status" value="1"/>
</dbReference>